<organism evidence="3 4">
    <name type="scientific">Leptolyngbya cf. ectocarpi LEGE 11479</name>
    <dbReference type="NCBI Taxonomy" id="1828722"/>
    <lineage>
        <taxon>Bacteria</taxon>
        <taxon>Bacillati</taxon>
        <taxon>Cyanobacteriota</taxon>
        <taxon>Cyanophyceae</taxon>
        <taxon>Leptolyngbyales</taxon>
        <taxon>Leptolyngbyaceae</taxon>
        <taxon>Leptolyngbya group</taxon>
        <taxon>Leptolyngbya</taxon>
    </lineage>
</organism>
<dbReference type="Proteomes" id="UP000615026">
    <property type="component" value="Unassembled WGS sequence"/>
</dbReference>
<accession>A0A928WXZ8</accession>
<feature type="compositionally biased region" description="Acidic residues" evidence="1">
    <location>
        <begin position="214"/>
        <end position="234"/>
    </location>
</feature>
<gene>
    <name evidence="3" type="ORF">IQ260_02325</name>
</gene>
<feature type="region of interest" description="Disordered" evidence="1">
    <location>
        <begin position="72"/>
        <end position="252"/>
    </location>
</feature>
<proteinExistence type="predicted"/>
<evidence type="ECO:0000256" key="2">
    <source>
        <dbReference type="SAM" id="Phobius"/>
    </source>
</evidence>
<keyword evidence="2" id="KW-1133">Transmembrane helix</keyword>
<feature type="compositionally biased region" description="Basic and acidic residues" evidence="1">
    <location>
        <begin position="108"/>
        <end position="122"/>
    </location>
</feature>
<dbReference type="EMBL" id="JADEXP010000009">
    <property type="protein sequence ID" value="MBE9065484.1"/>
    <property type="molecule type" value="Genomic_DNA"/>
</dbReference>
<feature type="compositionally biased region" description="Basic and acidic residues" evidence="1">
    <location>
        <begin position="142"/>
        <end position="156"/>
    </location>
</feature>
<reference evidence="3" key="1">
    <citation type="submission" date="2020-10" db="EMBL/GenBank/DDBJ databases">
        <authorList>
            <person name="Castelo-Branco R."/>
            <person name="Eusebio N."/>
            <person name="Adriana R."/>
            <person name="Vieira A."/>
            <person name="Brugerolle De Fraissinette N."/>
            <person name="Rezende De Castro R."/>
            <person name="Schneider M.P."/>
            <person name="Vasconcelos V."/>
            <person name="Leao P.N."/>
        </authorList>
    </citation>
    <scope>NUCLEOTIDE SEQUENCE</scope>
    <source>
        <strain evidence="3">LEGE 11479</strain>
    </source>
</reference>
<dbReference type="RefSeq" id="WP_193990485.1">
    <property type="nucleotide sequence ID" value="NZ_JADEXP010000009.1"/>
</dbReference>
<evidence type="ECO:0000313" key="4">
    <source>
        <dbReference type="Proteomes" id="UP000615026"/>
    </source>
</evidence>
<protein>
    <submittedName>
        <fullName evidence="3">LapA family protein</fullName>
    </submittedName>
</protein>
<sequence>MVQLITFLLVVAALVILVLQNLTPVLELVVLGGTTVALPLAVWLLSAIAIGALCAWLIYQLAPQKRAYRPIGKRLSDPAPEPSPTNRFVDSPEDSASGYQPPQPAASRDTRSPYDSDWENFRAPEQWDDWGQQQAPGYAARDMPRTSAEDTVRDIESGWGDDGYGESARAAARQTNRPDSGPDIGWARSGAEQPSSSMYEPRTYEEGWLYGSDAPEEPAPEPDAPPPEEPEDVYDANYRVIIPPYDSKDKDG</sequence>
<dbReference type="AlphaFoldDB" id="A0A928WXZ8"/>
<keyword evidence="4" id="KW-1185">Reference proteome</keyword>
<evidence type="ECO:0000256" key="1">
    <source>
        <dbReference type="SAM" id="MobiDB-lite"/>
    </source>
</evidence>
<name>A0A928WXZ8_LEPEC</name>
<keyword evidence="2" id="KW-0812">Transmembrane</keyword>
<feature type="transmembrane region" description="Helical" evidence="2">
    <location>
        <begin position="36"/>
        <end position="59"/>
    </location>
</feature>
<comment type="caution">
    <text evidence="3">The sequence shown here is derived from an EMBL/GenBank/DDBJ whole genome shotgun (WGS) entry which is preliminary data.</text>
</comment>
<keyword evidence="2" id="KW-0472">Membrane</keyword>
<evidence type="ECO:0000313" key="3">
    <source>
        <dbReference type="EMBL" id="MBE9065484.1"/>
    </source>
</evidence>